<evidence type="ECO:0000313" key="5">
    <source>
        <dbReference type="Proteomes" id="UP001060414"/>
    </source>
</evidence>
<sequence>MKILPASEEDLSQLGELLNLLFTQEADFTPDEAAQRRGLALILAHPEQGQILVAREADRVLGMVNLLYTLSTALGGRVALLEDMVVHPEARGRGLGAALLEQAVAVARQQGCLRITLLTDADNQAAQRFYRRHGFELSTMVPMRLKLG</sequence>
<evidence type="ECO:0000256" key="1">
    <source>
        <dbReference type="ARBA" id="ARBA00022679"/>
    </source>
</evidence>
<dbReference type="Gene3D" id="3.40.630.30">
    <property type="match status" value="1"/>
</dbReference>
<evidence type="ECO:0000256" key="2">
    <source>
        <dbReference type="ARBA" id="ARBA00023315"/>
    </source>
</evidence>
<proteinExistence type="predicted"/>
<keyword evidence="5" id="KW-1185">Reference proteome</keyword>
<keyword evidence="1" id="KW-0808">Transferase</keyword>
<dbReference type="InterPro" id="IPR016181">
    <property type="entry name" value="Acyl_CoA_acyltransferase"/>
</dbReference>
<name>A0ABY5ZLW3_9BACT</name>
<organism evidence="4 5">
    <name type="scientific">Geoalkalibacter halelectricus</name>
    <dbReference type="NCBI Taxonomy" id="2847045"/>
    <lineage>
        <taxon>Bacteria</taxon>
        <taxon>Pseudomonadati</taxon>
        <taxon>Thermodesulfobacteriota</taxon>
        <taxon>Desulfuromonadia</taxon>
        <taxon>Desulfuromonadales</taxon>
        <taxon>Geoalkalibacteraceae</taxon>
        <taxon>Geoalkalibacter</taxon>
    </lineage>
</organism>
<dbReference type="SUPFAM" id="SSF55729">
    <property type="entry name" value="Acyl-CoA N-acyltransferases (Nat)"/>
    <property type="match status" value="1"/>
</dbReference>
<accession>A0ABY5ZLW3</accession>
<dbReference type="InterPro" id="IPR000182">
    <property type="entry name" value="GNAT_dom"/>
</dbReference>
<dbReference type="Proteomes" id="UP001060414">
    <property type="component" value="Chromosome"/>
</dbReference>
<dbReference type="Pfam" id="PF00583">
    <property type="entry name" value="Acetyltransf_1"/>
    <property type="match status" value="1"/>
</dbReference>
<reference evidence="4" key="1">
    <citation type="journal article" date="2022" name="Environ. Microbiol.">
        <title>Geoalkalibacter halelectricus SAP #1 sp. nov. possessing extracellular electron transfer and mineral#reducing capabilities from a haloalkaline environment.</title>
        <authorList>
            <person name="Yadav S."/>
            <person name="Singh R."/>
            <person name="Sundharam S.S."/>
            <person name="Chaudhary S."/>
            <person name="Krishnamurthi S."/>
            <person name="Patil S.A."/>
        </authorList>
    </citation>
    <scope>NUCLEOTIDE SEQUENCE</scope>
    <source>
        <strain evidence="4">SAP-1</strain>
    </source>
</reference>
<protein>
    <submittedName>
        <fullName evidence="4">GNAT family N-acetyltransferase</fullName>
    </submittedName>
</protein>
<evidence type="ECO:0000313" key="4">
    <source>
        <dbReference type="EMBL" id="UWZ80130.1"/>
    </source>
</evidence>
<gene>
    <name evidence="4" type="ORF">L9S41_01740</name>
</gene>
<dbReference type="PANTHER" id="PTHR43877">
    <property type="entry name" value="AMINOALKYLPHOSPHONATE N-ACETYLTRANSFERASE-RELATED-RELATED"/>
    <property type="match status" value="1"/>
</dbReference>
<dbReference type="RefSeq" id="WP_260748487.1">
    <property type="nucleotide sequence ID" value="NZ_CP092109.1"/>
</dbReference>
<feature type="domain" description="N-acetyltransferase" evidence="3">
    <location>
        <begin position="1"/>
        <end position="148"/>
    </location>
</feature>
<dbReference type="PROSITE" id="PS51186">
    <property type="entry name" value="GNAT"/>
    <property type="match status" value="1"/>
</dbReference>
<evidence type="ECO:0000259" key="3">
    <source>
        <dbReference type="PROSITE" id="PS51186"/>
    </source>
</evidence>
<dbReference type="CDD" id="cd04301">
    <property type="entry name" value="NAT_SF"/>
    <property type="match status" value="1"/>
</dbReference>
<dbReference type="PANTHER" id="PTHR43877:SF1">
    <property type="entry name" value="ACETYLTRANSFERASE"/>
    <property type="match status" value="1"/>
</dbReference>
<keyword evidence="2" id="KW-0012">Acyltransferase</keyword>
<dbReference type="InterPro" id="IPR050832">
    <property type="entry name" value="Bact_Acetyltransf"/>
</dbReference>
<dbReference type="EMBL" id="CP092109">
    <property type="protein sequence ID" value="UWZ80130.1"/>
    <property type="molecule type" value="Genomic_DNA"/>
</dbReference>